<keyword evidence="1" id="KW-0732">Signal</keyword>
<feature type="domain" description="Polysaccharide lyase 14" evidence="2">
    <location>
        <begin position="66"/>
        <end position="261"/>
    </location>
</feature>
<evidence type="ECO:0000259" key="2">
    <source>
        <dbReference type="Pfam" id="PF21294"/>
    </source>
</evidence>
<dbReference type="InterPro" id="IPR048958">
    <property type="entry name" value="Polysacc_lyase_14"/>
</dbReference>
<dbReference type="Pfam" id="PF21294">
    <property type="entry name" value="Polysacc_lyase_14"/>
    <property type="match status" value="1"/>
</dbReference>
<dbReference type="EMBL" id="FWXV01000001">
    <property type="protein sequence ID" value="SMC72546.1"/>
    <property type="molecule type" value="Genomic_DNA"/>
</dbReference>
<gene>
    <name evidence="3" type="ORF">SAMN05661093_01704</name>
</gene>
<feature type="signal peptide" evidence="1">
    <location>
        <begin position="1"/>
        <end position="28"/>
    </location>
</feature>
<evidence type="ECO:0000313" key="3">
    <source>
        <dbReference type="EMBL" id="SMC72546.1"/>
    </source>
</evidence>
<name>A0A1W2BI32_KIBAR</name>
<evidence type="ECO:0000256" key="1">
    <source>
        <dbReference type="SAM" id="SignalP"/>
    </source>
</evidence>
<dbReference type="PANTHER" id="PTHR40124">
    <property type="match status" value="1"/>
</dbReference>
<dbReference type="RefSeq" id="WP_235038496.1">
    <property type="nucleotide sequence ID" value="NZ_FWXV01000001.1"/>
</dbReference>
<dbReference type="PANTHER" id="PTHR40124:SF1">
    <property type="entry name" value="DISAGGREGATASE RELATED REPEAT PROTEIN"/>
    <property type="match status" value="1"/>
</dbReference>
<dbReference type="Gene3D" id="2.60.120.200">
    <property type="match status" value="1"/>
</dbReference>
<dbReference type="Proteomes" id="UP000192674">
    <property type="component" value="Unassembled WGS sequence"/>
</dbReference>
<evidence type="ECO:0000313" key="4">
    <source>
        <dbReference type="Proteomes" id="UP000192674"/>
    </source>
</evidence>
<keyword evidence="4" id="KW-1185">Reference proteome</keyword>
<feature type="chain" id="PRO_5038924817" description="Polysaccharide lyase 14 domain-containing protein" evidence="1">
    <location>
        <begin position="29"/>
        <end position="268"/>
    </location>
</feature>
<protein>
    <recommendedName>
        <fullName evidence="2">Polysaccharide lyase 14 domain-containing protein</fullName>
    </recommendedName>
</protein>
<proteinExistence type="predicted"/>
<reference evidence="3 4" key="1">
    <citation type="submission" date="2017-04" db="EMBL/GenBank/DDBJ databases">
        <authorList>
            <person name="Afonso C.L."/>
            <person name="Miller P.J."/>
            <person name="Scott M.A."/>
            <person name="Spackman E."/>
            <person name="Goraichik I."/>
            <person name="Dimitrov K.M."/>
            <person name="Suarez D.L."/>
            <person name="Swayne D.E."/>
        </authorList>
    </citation>
    <scope>NUCLEOTIDE SEQUENCE [LARGE SCALE GENOMIC DNA]</scope>
    <source>
        <strain evidence="3 4">DSM 43828</strain>
    </source>
</reference>
<sequence>MSLHSSRLSKAIVACVAMAGLISVSVPAAQAAPAPWSGTFSGFNSSSWRSSWGIDGRGEFGSGNMKASGATLDVKYGKGSSAPSCTNCPTSGGGQFYQDLGKIGRSDLRNATTLYFRYRVRFPSNFDWGLGGKLPGLYGGEPGQASGGNHGNAWSTRFMFRNGSKGEVYVYTPGGSGYGRDVGLGSWSFAADNQTHTIEQAVNRSTGQITVWYDNRQVLSVREAPNIASIPFKGVFFSTFFGGHDTSWGPKWEVHAYFSDFSVSTTKH</sequence>
<accession>A0A1W2BI32</accession>
<dbReference type="AlphaFoldDB" id="A0A1W2BI32"/>
<organism evidence="3 4">
    <name type="scientific">Kibdelosporangium aridum</name>
    <dbReference type="NCBI Taxonomy" id="2030"/>
    <lineage>
        <taxon>Bacteria</taxon>
        <taxon>Bacillati</taxon>
        <taxon>Actinomycetota</taxon>
        <taxon>Actinomycetes</taxon>
        <taxon>Pseudonocardiales</taxon>
        <taxon>Pseudonocardiaceae</taxon>
        <taxon>Kibdelosporangium</taxon>
    </lineage>
</organism>